<evidence type="ECO:0000259" key="2">
    <source>
        <dbReference type="Pfam" id="PF03959"/>
    </source>
</evidence>
<dbReference type="GO" id="GO:0005634">
    <property type="term" value="C:nucleus"/>
    <property type="evidence" value="ECO:0007669"/>
    <property type="project" value="TreeGrafter"/>
</dbReference>
<dbReference type="PANTHER" id="PTHR48070">
    <property type="entry name" value="ESTERASE OVCA2"/>
    <property type="match status" value="1"/>
</dbReference>
<dbReference type="InterPro" id="IPR005645">
    <property type="entry name" value="FSH-like_dom"/>
</dbReference>
<dbReference type="AlphaFoldDB" id="A0A4V3SJE5"/>
<evidence type="ECO:0000256" key="1">
    <source>
        <dbReference type="ARBA" id="ARBA00022801"/>
    </source>
</evidence>
<dbReference type="InParanoid" id="A0A4V3SJE5"/>
<dbReference type="InterPro" id="IPR029058">
    <property type="entry name" value="AB_hydrolase_fold"/>
</dbReference>
<dbReference type="FunCoup" id="A0A4V3SJE5">
    <property type="interactions" value="377"/>
</dbReference>
<accession>A0A4V3SJE5</accession>
<dbReference type="GO" id="GO:0016787">
    <property type="term" value="F:hydrolase activity"/>
    <property type="evidence" value="ECO:0007669"/>
    <property type="project" value="UniProtKB-KW"/>
</dbReference>
<dbReference type="STRING" id="341454.A0A4V3SJE5"/>
<protein>
    <recommendedName>
        <fullName evidence="2">Serine hydrolase domain-containing protein</fullName>
    </recommendedName>
</protein>
<dbReference type="Gene3D" id="3.40.50.1820">
    <property type="entry name" value="alpha/beta hydrolase"/>
    <property type="match status" value="1"/>
</dbReference>
<feature type="domain" description="Serine hydrolase" evidence="2">
    <location>
        <begin position="3"/>
        <end position="243"/>
    </location>
</feature>
<sequence length="278" mass="29637">MSILFLHGYSQSGPLFSAKTKALQKPLLKSLTTSPAPPPHFLFPTAPHRLLLSDLPGTGTSTPSAPADYSPTSITNAADELAAAQAADADLDAYGWWRRDMATGAARGLEKTWEWLKEYLLQHGPITGIIGFSQGAALAAMLASALESPETAPKELGVEELHRKNGQGKVKFVVAYSGFRVVGQDWAYPEGGIKTTFLNVIGSLDTVVDEGRTRKLVEAVSEESGKVAVHPGGHFVPAGKQWVGVLVGFVGDALRQENGVNGVKEKEEEDAADMDVPF</sequence>
<dbReference type="SUPFAM" id="SSF53474">
    <property type="entry name" value="alpha/beta-Hydrolases"/>
    <property type="match status" value="1"/>
</dbReference>
<dbReference type="InterPro" id="IPR050593">
    <property type="entry name" value="LovG"/>
</dbReference>
<dbReference type="Pfam" id="PF03959">
    <property type="entry name" value="FSH1"/>
    <property type="match status" value="1"/>
</dbReference>
<dbReference type="GO" id="GO:0005737">
    <property type="term" value="C:cytoplasm"/>
    <property type="evidence" value="ECO:0007669"/>
    <property type="project" value="TreeGrafter"/>
</dbReference>
<organism evidence="3 4">
    <name type="scientific">Ascodesmis nigricans</name>
    <dbReference type="NCBI Taxonomy" id="341454"/>
    <lineage>
        <taxon>Eukaryota</taxon>
        <taxon>Fungi</taxon>
        <taxon>Dikarya</taxon>
        <taxon>Ascomycota</taxon>
        <taxon>Pezizomycotina</taxon>
        <taxon>Pezizomycetes</taxon>
        <taxon>Pezizales</taxon>
        <taxon>Ascodesmidaceae</taxon>
        <taxon>Ascodesmis</taxon>
    </lineage>
</organism>
<dbReference type="Proteomes" id="UP000298138">
    <property type="component" value="Unassembled WGS sequence"/>
</dbReference>
<dbReference type="PANTHER" id="PTHR48070:SF6">
    <property type="entry name" value="ESTERASE OVCA2"/>
    <property type="match status" value="1"/>
</dbReference>
<reference evidence="3 4" key="1">
    <citation type="submission" date="2019-04" db="EMBL/GenBank/DDBJ databases">
        <title>Comparative genomics and transcriptomics to analyze fruiting body development in filamentous ascomycetes.</title>
        <authorList>
            <consortium name="DOE Joint Genome Institute"/>
            <person name="Lutkenhaus R."/>
            <person name="Traeger S."/>
            <person name="Breuer J."/>
            <person name="Kuo A."/>
            <person name="Lipzen A."/>
            <person name="Pangilinan J."/>
            <person name="Dilworth D."/>
            <person name="Sandor L."/>
            <person name="Poggeler S."/>
            <person name="Barry K."/>
            <person name="Grigoriev I.V."/>
            <person name="Nowrousian M."/>
        </authorList>
    </citation>
    <scope>NUCLEOTIDE SEQUENCE [LARGE SCALE GENOMIC DNA]</scope>
    <source>
        <strain evidence="3 4">CBS 389.68</strain>
    </source>
</reference>
<dbReference type="GO" id="GO:0019748">
    <property type="term" value="P:secondary metabolic process"/>
    <property type="evidence" value="ECO:0007669"/>
    <property type="project" value="TreeGrafter"/>
</dbReference>
<name>A0A4V3SJE5_9PEZI</name>
<proteinExistence type="predicted"/>
<dbReference type="EMBL" id="ML220113">
    <property type="protein sequence ID" value="TGZ83685.1"/>
    <property type="molecule type" value="Genomic_DNA"/>
</dbReference>
<keyword evidence="1" id="KW-0378">Hydrolase</keyword>
<dbReference type="OrthoDB" id="2094269at2759"/>
<evidence type="ECO:0000313" key="3">
    <source>
        <dbReference type="EMBL" id="TGZ83685.1"/>
    </source>
</evidence>
<gene>
    <name evidence="3" type="ORF">EX30DRAFT_338299</name>
</gene>
<keyword evidence="4" id="KW-1185">Reference proteome</keyword>
<evidence type="ECO:0000313" key="4">
    <source>
        <dbReference type="Proteomes" id="UP000298138"/>
    </source>
</evidence>